<evidence type="ECO:0000313" key="6">
    <source>
        <dbReference type="RefSeq" id="XP_010470407.1"/>
    </source>
</evidence>
<dbReference type="SUPFAM" id="SSF54001">
    <property type="entry name" value="Cysteine proteinases"/>
    <property type="match status" value="1"/>
</dbReference>
<dbReference type="Gene3D" id="3.90.70.10">
    <property type="entry name" value="Cysteine proteinases"/>
    <property type="match status" value="1"/>
</dbReference>
<keyword evidence="5" id="KW-1185">Reference proteome</keyword>
<dbReference type="PANTHER" id="PTHR22975">
    <property type="entry name" value="UBIQUITIN SPECIFIC PROTEINASE"/>
    <property type="match status" value="1"/>
</dbReference>
<dbReference type="InterPro" id="IPR001394">
    <property type="entry name" value="Peptidase_C19_UCH"/>
</dbReference>
<dbReference type="InterPro" id="IPR052398">
    <property type="entry name" value="Ubiquitin_hydrolase_53/54"/>
</dbReference>
<evidence type="ECO:0000256" key="3">
    <source>
        <dbReference type="SAM" id="MobiDB-lite"/>
    </source>
</evidence>
<evidence type="ECO:0000256" key="1">
    <source>
        <dbReference type="ARBA" id="ARBA00022786"/>
    </source>
</evidence>
<dbReference type="PANTHER" id="PTHR22975:SF20">
    <property type="entry name" value="UBIQUITIN CARBOXYL-TERMINAL HYDROLASE-RELATED PROTEIN-RELATED"/>
    <property type="match status" value="1"/>
</dbReference>
<sequence length="367" mass="42282">MSSESYVNLEPRVTSLNRAEEDPMEPDDTREKGQSEISSNQDEATKDIHGEGSLSKNLESVHGKKAVSRYNSALDMILKSLCNIKVLKEDLVHNRQPFSDNQVPSALRSFFSAFVSEQIKEEELYRHLLSNLLASLEKEFHSLSSDGAEVLVAILEFCHWWKIQEGESLVTRLFTLEVYERMSCKKCRRKPNHPEQSSYGIVMPADSIRDLKSALGNIKFEDILKMIRMEDKMICDVRTGGCGETNFVHHTISRCPPIFTIGLEWEKNETEKEISETTKSLEWEIDISRLYEGLEPNTKYRLVSMIGCGEEEKYICMAYKKNRWVSLTHEAKIEEVVGNWESVARLCGERKVRPEILFYEAVQWPNK</sequence>
<evidence type="ECO:0000256" key="2">
    <source>
        <dbReference type="ARBA" id="ARBA00022801"/>
    </source>
</evidence>
<name>A0ABM0WFL5_CAMSA</name>
<dbReference type="InterPro" id="IPR038765">
    <property type="entry name" value="Papain-like_cys_pep_sf"/>
</dbReference>
<dbReference type="Proteomes" id="UP000694864">
    <property type="component" value="Chromosome 16"/>
</dbReference>
<evidence type="ECO:0000313" key="8">
    <source>
        <dbReference type="RefSeq" id="XP_019093095.1"/>
    </source>
</evidence>
<dbReference type="GeneID" id="104750319"/>
<dbReference type="RefSeq" id="XP_019093095.1">
    <property type="nucleotide sequence ID" value="XM_019237550.1"/>
</dbReference>
<proteinExistence type="predicted"/>
<feature type="region of interest" description="Disordered" evidence="3">
    <location>
        <begin position="1"/>
        <end position="55"/>
    </location>
</feature>
<reference evidence="5" key="2">
    <citation type="journal article" date="2014" name="Nat. Commun.">
        <title>The emerging biofuel crop Camelina sativa retains a highly undifferentiated hexaploid genome structure.</title>
        <authorList>
            <person name="Kagale S."/>
            <person name="Koh C."/>
            <person name="Nixon J."/>
            <person name="Bollina V."/>
            <person name="Clarke W.E."/>
            <person name="Tuteja R."/>
            <person name="Spillane C."/>
            <person name="Robinson S.J."/>
            <person name="Links M.G."/>
            <person name="Clarke C."/>
            <person name="Higgins E.E."/>
            <person name="Huebert T."/>
            <person name="Sharpe A.G."/>
            <person name="Parkin I.A."/>
        </authorList>
    </citation>
    <scope>NUCLEOTIDE SEQUENCE [LARGE SCALE GENOMIC DNA]</scope>
    <source>
        <strain evidence="5">r\DH55</strain>
    </source>
</reference>
<evidence type="ECO:0000313" key="7">
    <source>
        <dbReference type="RefSeq" id="XP_019093094.1"/>
    </source>
</evidence>
<reference evidence="6 7" key="3">
    <citation type="submission" date="2025-05" db="UniProtKB">
        <authorList>
            <consortium name="RefSeq"/>
        </authorList>
    </citation>
    <scope>IDENTIFICATION</scope>
    <source>
        <tissue evidence="6 7">Leaf</tissue>
    </source>
</reference>
<dbReference type="GeneID" id="104750318"/>
<keyword evidence="2" id="KW-0378">Hydrolase</keyword>
<evidence type="ECO:0000313" key="5">
    <source>
        <dbReference type="Proteomes" id="UP000694864"/>
    </source>
</evidence>
<accession>A0ABM0WFL5</accession>
<dbReference type="RefSeq" id="XP_010470407.1">
    <property type="nucleotide sequence ID" value="XM_010472105.2"/>
</dbReference>
<reference evidence="5" key="1">
    <citation type="journal article" date="1997" name="Nucleic Acids Res.">
        <title>tRNAscan-SE: a program for improved detection of transfer RNA genes in genomic sequence.</title>
        <authorList>
            <person name="Lowe T.M."/>
            <person name="Eddy S.R."/>
        </authorList>
    </citation>
    <scope>NUCLEOTIDE SEQUENCE [LARGE SCALE GENOMIC DNA]</scope>
    <source>
        <strain evidence="5">r\DH55</strain>
    </source>
</reference>
<keyword evidence="1" id="KW-0833">Ubl conjugation pathway</keyword>
<organism evidence="5 6">
    <name type="scientific">Camelina sativa</name>
    <name type="common">False flax</name>
    <name type="synonym">Myagrum sativum</name>
    <dbReference type="NCBI Taxonomy" id="90675"/>
    <lineage>
        <taxon>Eukaryota</taxon>
        <taxon>Viridiplantae</taxon>
        <taxon>Streptophyta</taxon>
        <taxon>Embryophyta</taxon>
        <taxon>Tracheophyta</taxon>
        <taxon>Spermatophyta</taxon>
        <taxon>Magnoliopsida</taxon>
        <taxon>eudicotyledons</taxon>
        <taxon>Gunneridae</taxon>
        <taxon>Pentapetalae</taxon>
        <taxon>rosids</taxon>
        <taxon>malvids</taxon>
        <taxon>Brassicales</taxon>
        <taxon>Brassicaceae</taxon>
        <taxon>Camelineae</taxon>
        <taxon>Camelina</taxon>
    </lineage>
</organism>
<dbReference type="Pfam" id="PF00443">
    <property type="entry name" value="UCH"/>
    <property type="match status" value="1"/>
</dbReference>
<feature type="domain" description="Peptidase C19 ubiquitin carboxyl-terminal hydrolase" evidence="4">
    <location>
        <begin position="69"/>
        <end position="359"/>
    </location>
</feature>
<protein>
    <submittedName>
        <fullName evidence="6">Inactive ubiquitin carboxyl-terminal hydrolase 53-like isoform X1</fullName>
    </submittedName>
    <submittedName>
        <fullName evidence="7">Inactive ubiquitin carboxyl-terminal hydrolase 53-like isoform X3</fullName>
    </submittedName>
    <submittedName>
        <fullName evidence="8">Inactive ubiquitin carboxyl-terminal hydrolase 53-like isoform X4</fullName>
    </submittedName>
</protein>
<dbReference type="RefSeq" id="XP_019093094.1">
    <property type="nucleotide sequence ID" value="XM_019237549.1"/>
</dbReference>
<evidence type="ECO:0000259" key="4">
    <source>
        <dbReference type="Pfam" id="PF00443"/>
    </source>
</evidence>
<gene>
    <name evidence="6" type="primary">LOC104750319</name>
    <name evidence="7 8" type="synonym">LOC104750318</name>
</gene>